<name>A0A9P5N5V9_9AGAM</name>
<gene>
    <name evidence="1" type="ORF">DFH94DRAFT_703493</name>
</gene>
<evidence type="ECO:0000313" key="1">
    <source>
        <dbReference type="EMBL" id="KAF8487153.1"/>
    </source>
</evidence>
<dbReference type="InterPro" id="IPR019711">
    <property type="entry name" value="ATP_synth_F0_suH"/>
</dbReference>
<evidence type="ECO:0000313" key="2">
    <source>
        <dbReference type="Proteomes" id="UP000759537"/>
    </source>
</evidence>
<comment type="caution">
    <text evidence="1">The sequence shown here is derived from an EMBL/GenBank/DDBJ whole genome shotgun (WGS) entry which is preliminary data.</text>
</comment>
<dbReference type="Proteomes" id="UP000759537">
    <property type="component" value="Unassembled WGS sequence"/>
</dbReference>
<organism evidence="1 2">
    <name type="scientific">Russula ochroleuca</name>
    <dbReference type="NCBI Taxonomy" id="152965"/>
    <lineage>
        <taxon>Eukaryota</taxon>
        <taxon>Fungi</taxon>
        <taxon>Dikarya</taxon>
        <taxon>Basidiomycota</taxon>
        <taxon>Agaricomycotina</taxon>
        <taxon>Agaricomycetes</taxon>
        <taxon>Russulales</taxon>
        <taxon>Russulaceae</taxon>
        <taxon>Russula</taxon>
    </lineage>
</organism>
<dbReference type="AlphaFoldDB" id="A0A9P5N5V9"/>
<dbReference type="GO" id="GO:0046933">
    <property type="term" value="F:proton-transporting ATP synthase activity, rotational mechanism"/>
    <property type="evidence" value="ECO:0007669"/>
    <property type="project" value="TreeGrafter"/>
</dbReference>
<reference evidence="1" key="1">
    <citation type="submission" date="2019-10" db="EMBL/GenBank/DDBJ databases">
        <authorList>
            <consortium name="DOE Joint Genome Institute"/>
            <person name="Kuo A."/>
            <person name="Miyauchi S."/>
            <person name="Kiss E."/>
            <person name="Drula E."/>
            <person name="Kohler A."/>
            <person name="Sanchez-Garcia M."/>
            <person name="Andreopoulos B."/>
            <person name="Barry K.W."/>
            <person name="Bonito G."/>
            <person name="Buee M."/>
            <person name="Carver A."/>
            <person name="Chen C."/>
            <person name="Cichocki N."/>
            <person name="Clum A."/>
            <person name="Culley D."/>
            <person name="Crous P.W."/>
            <person name="Fauchery L."/>
            <person name="Girlanda M."/>
            <person name="Hayes R."/>
            <person name="Keri Z."/>
            <person name="LaButti K."/>
            <person name="Lipzen A."/>
            <person name="Lombard V."/>
            <person name="Magnuson J."/>
            <person name="Maillard F."/>
            <person name="Morin E."/>
            <person name="Murat C."/>
            <person name="Nolan M."/>
            <person name="Ohm R."/>
            <person name="Pangilinan J."/>
            <person name="Pereira M."/>
            <person name="Perotto S."/>
            <person name="Peter M."/>
            <person name="Riley R."/>
            <person name="Sitrit Y."/>
            <person name="Stielow B."/>
            <person name="Szollosi G."/>
            <person name="Zifcakova L."/>
            <person name="Stursova M."/>
            <person name="Spatafora J.W."/>
            <person name="Tedersoo L."/>
            <person name="Vaario L.-M."/>
            <person name="Yamada A."/>
            <person name="Yan M."/>
            <person name="Wang P."/>
            <person name="Xu J."/>
            <person name="Bruns T."/>
            <person name="Baldrian P."/>
            <person name="Vilgalys R."/>
            <person name="Henrissat B."/>
            <person name="Grigoriev I.V."/>
            <person name="Hibbett D."/>
            <person name="Nagy L.G."/>
            <person name="Martin F.M."/>
        </authorList>
    </citation>
    <scope>NUCLEOTIDE SEQUENCE</scope>
    <source>
        <strain evidence="1">Prilba</strain>
    </source>
</reference>
<dbReference type="EMBL" id="WHVB01000001">
    <property type="protein sequence ID" value="KAF8487153.1"/>
    <property type="molecule type" value="Genomic_DNA"/>
</dbReference>
<accession>A0A9P5N5V9</accession>
<dbReference type="PANTHER" id="PTHR28207:SF1">
    <property type="entry name" value="ATP SYNTHASE SUBUNIT H, MITOCHONDRIAL"/>
    <property type="match status" value="1"/>
</dbReference>
<proteinExistence type="predicted"/>
<reference evidence="1" key="2">
    <citation type="journal article" date="2020" name="Nat. Commun.">
        <title>Large-scale genome sequencing of mycorrhizal fungi provides insights into the early evolution of symbiotic traits.</title>
        <authorList>
            <person name="Miyauchi S."/>
            <person name="Kiss E."/>
            <person name="Kuo A."/>
            <person name="Drula E."/>
            <person name="Kohler A."/>
            <person name="Sanchez-Garcia M."/>
            <person name="Morin E."/>
            <person name="Andreopoulos B."/>
            <person name="Barry K.W."/>
            <person name="Bonito G."/>
            <person name="Buee M."/>
            <person name="Carver A."/>
            <person name="Chen C."/>
            <person name="Cichocki N."/>
            <person name="Clum A."/>
            <person name="Culley D."/>
            <person name="Crous P.W."/>
            <person name="Fauchery L."/>
            <person name="Girlanda M."/>
            <person name="Hayes R.D."/>
            <person name="Keri Z."/>
            <person name="LaButti K."/>
            <person name="Lipzen A."/>
            <person name="Lombard V."/>
            <person name="Magnuson J."/>
            <person name="Maillard F."/>
            <person name="Murat C."/>
            <person name="Nolan M."/>
            <person name="Ohm R.A."/>
            <person name="Pangilinan J."/>
            <person name="Pereira M.F."/>
            <person name="Perotto S."/>
            <person name="Peter M."/>
            <person name="Pfister S."/>
            <person name="Riley R."/>
            <person name="Sitrit Y."/>
            <person name="Stielow J.B."/>
            <person name="Szollosi G."/>
            <person name="Zifcakova L."/>
            <person name="Stursova M."/>
            <person name="Spatafora J.W."/>
            <person name="Tedersoo L."/>
            <person name="Vaario L.M."/>
            <person name="Yamada A."/>
            <person name="Yan M."/>
            <person name="Wang P."/>
            <person name="Xu J."/>
            <person name="Bruns T."/>
            <person name="Baldrian P."/>
            <person name="Vilgalys R."/>
            <person name="Dunand C."/>
            <person name="Henrissat B."/>
            <person name="Grigoriev I.V."/>
            <person name="Hibbett D."/>
            <person name="Nagy L.G."/>
            <person name="Martin F.M."/>
        </authorList>
    </citation>
    <scope>NUCLEOTIDE SEQUENCE</scope>
    <source>
        <strain evidence="1">Prilba</strain>
    </source>
</reference>
<sequence>MSTILKHTAAAARLSARSRTRAYATSSSIRKDLIQDIYLKELRTYKAPPVAKDAHVGVVKAFSAPALPSAPTLPDLAPELAAYDATEPTRATAADVPVGHGEPAAGAEAYLAFLEADEVQEEARH</sequence>
<keyword evidence="2" id="KW-1185">Reference proteome</keyword>
<dbReference type="Pfam" id="PF10775">
    <property type="entry name" value="ATP_sub_h"/>
    <property type="match status" value="1"/>
</dbReference>
<dbReference type="OrthoDB" id="274752at2759"/>
<protein>
    <submittedName>
        <fullName evidence="1">ATP synthase complex subunit H-domain-containing protein</fullName>
    </submittedName>
</protein>
<dbReference type="PANTHER" id="PTHR28207">
    <property type="entry name" value="ATP SYNTHASE SUBUNIT H, MITOCHONDRIAL"/>
    <property type="match status" value="1"/>
</dbReference>